<gene>
    <name evidence="1" type="ORF">SDC9_02825</name>
</gene>
<accession>A0A644SRR1</accession>
<comment type="caution">
    <text evidence="1">The sequence shown here is derived from an EMBL/GenBank/DDBJ whole genome shotgun (WGS) entry which is preliminary data.</text>
</comment>
<proteinExistence type="predicted"/>
<protein>
    <submittedName>
        <fullName evidence="1">Uncharacterized protein</fullName>
    </submittedName>
</protein>
<dbReference type="AlphaFoldDB" id="A0A644SRR1"/>
<sequence length="317" mass="35179">MIHEYAIDPAFLLELANQAVLSESLIRALAVGMPCITAGYPSNLGGAARALAKSKLDAAREPKAIARYQDRLVRVTELAAKLTRTTTTRHNAVPWGQDFAPEHHRFPFAGILSSNSPVNGEPYRSLDWLRTPACHLLTCQTNDCVPRTAQAMNEILLPLLQNAAKITFVDPYFFPNERFRDPYRLHLASIAVSSHVRVQGARTVTIVCAADTGRTACPATEFKHSCEGVLPRWLPEGITLNIYRIKKIPGKQEIHNRYILTDIGGVSFGHGTDMSNNNSYDDISLLSARQFSHWKAAYTPNSPSFDWSEPLVTITRP</sequence>
<name>A0A644SRR1_9ZZZZ</name>
<reference evidence="1" key="1">
    <citation type="submission" date="2019-08" db="EMBL/GenBank/DDBJ databases">
        <authorList>
            <person name="Kucharzyk K."/>
            <person name="Murdoch R.W."/>
            <person name="Higgins S."/>
            <person name="Loffler F."/>
        </authorList>
    </citation>
    <scope>NUCLEOTIDE SEQUENCE</scope>
</reference>
<dbReference type="EMBL" id="VSSQ01000004">
    <property type="protein sequence ID" value="MPL57324.1"/>
    <property type="molecule type" value="Genomic_DNA"/>
</dbReference>
<evidence type="ECO:0000313" key="1">
    <source>
        <dbReference type="EMBL" id="MPL57324.1"/>
    </source>
</evidence>
<organism evidence="1">
    <name type="scientific">bioreactor metagenome</name>
    <dbReference type="NCBI Taxonomy" id="1076179"/>
    <lineage>
        <taxon>unclassified sequences</taxon>
        <taxon>metagenomes</taxon>
        <taxon>ecological metagenomes</taxon>
    </lineage>
</organism>